<dbReference type="AlphaFoldDB" id="A0A9X1NYB7"/>
<dbReference type="Proteomes" id="UP001139035">
    <property type="component" value="Unassembled WGS sequence"/>
</dbReference>
<dbReference type="NCBIfam" id="TIGR00787">
    <property type="entry name" value="dctP"/>
    <property type="match status" value="1"/>
</dbReference>
<keyword evidence="6" id="KW-1185">Reference proteome</keyword>
<dbReference type="CDD" id="cd13603">
    <property type="entry name" value="PBP2_TRAP_Siap_TeaA_like"/>
    <property type="match status" value="1"/>
</dbReference>
<evidence type="ECO:0000256" key="2">
    <source>
        <dbReference type="ARBA" id="ARBA00022448"/>
    </source>
</evidence>
<feature type="signal peptide" evidence="4">
    <location>
        <begin position="1"/>
        <end position="24"/>
    </location>
</feature>
<dbReference type="NCBIfam" id="NF037995">
    <property type="entry name" value="TRAP_S1"/>
    <property type="match status" value="1"/>
</dbReference>
<feature type="chain" id="PRO_5040801876" evidence="4">
    <location>
        <begin position="25"/>
        <end position="328"/>
    </location>
</feature>
<evidence type="ECO:0000313" key="5">
    <source>
        <dbReference type="EMBL" id="MCE7027143.1"/>
    </source>
</evidence>
<dbReference type="PANTHER" id="PTHR33376">
    <property type="match status" value="1"/>
</dbReference>
<dbReference type="GO" id="GO:0055085">
    <property type="term" value="P:transmembrane transport"/>
    <property type="evidence" value="ECO:0007669"/>
    <property type="project" value="InterPro"/>
</dbReference>
<dbReference type="Pfam" id="PF03480">
    <property type="entry name" value="DctP"/>
    <property type="match status" value="1"/>
</dbReference>
<dbReference type="RefSeq" id="WP_233717819.1">
    <property type="nucleotide sequence ID" value="NZ_JAJUWU010000003.1"/>
</dbReference>
<dbReference type="GO" id="GO:0030288">
    <property type="term" value="C:outer membrane-bounded periplasmic space"/>
    <property type="evidence" value="ECO:0007669"/>
    <property type="project" value="InterPro"/>
</dbReference>
<proteinExistence type="inferred from homology"/>
<gene>
    <name evidence="5" type="ORF">LZD57_03995</name>
</gene>
<comment type="similarity">
    <text evidence="1">Belongs to the bacterial solute-binding protein 7 family.</text>
</comment>
<dbReference type="Gene3D" id="3.40.190.170">
    <property type="entry name" value="Bacterial extracellular solute-binding protein, family 7"/>
    <property type="match status" value="1"/>
</dbReference>
<protein>
    <submittedName>
        <fullName evidence="5">TRAP transporter substrate-binding protein</fullName>
    </submittedName>
</protein>
<dbReference type="PANTHER" id="PTHR33376:SF7">
    <property type="entry name" value="C4-DICARBOXYLATE-BINDING PROTEIN DCTB"/>
    <property type="match status" value="1"/>
</dbReference>
<evidence type="ECO:0000256" key="4">
    <source>
        <dbReference type="SAM" id="SignalP"/>
    </source>
</evidence>
<keyword evidence="2" id="KW-0813">Transport</keyword>
<sequence length="328" mass="36336">MTRTAFHLATIAVAGFAMTQAAAAADFDWKFAHIVSPDTPSGKAAAKLAELIEERSGGRMSVEVFPSAQLGDDAQIIEQIQLDTVQMGIPPTAKLGNFEPRMQVFDLPFIFPTPEAAYTVLDGEIGRELLDTLDEKGLKGLAYWESGFKHLTADHPIESLADLSGVKVRTMDSPLIIDQYRSWGANPIPIAFAEVYNALQTGVANAQENSLTSIDTMKFYEVQSDLTLSGHAYLPYAFIVSKQAWDGLPEDLQKVVQDTVTEMRDYNRQLTADVDSKLVDKFEEKGMRVHELGEDARAKFVEASRDVHENFESVVTPELLQRIYEATE</sequence>
<organism evidence="5 6">
    <name type="scientific">Jiella avicenniae</name>
    <dbReference type="NCBI Taxonomy" id="2907202"/>
    <lineage>
        <taxon>Bacteria</taxon>
        <taxon>Pseudomonadati</taxon>
        <taxon>Pseudomonadota</taxon>
        <taxon>Alphaproteobacteria</taxon>
        <taxon>Hyphomicrobiales</taxon>
        <taxon>Aurantimonadaceae</taxon>
        <taxon>Jiella</taxon>
    </lineage>
</organism>
<keyword evidence="3 4" id="KW-0732">Signal</keyword>
<comment type="caution">
    <text evidence="5">The sequence shown here is derived from an EMBL/GenBank/DDBJ whole genome shotgun (WGS) entry which is preliminary data.</text>
</comment>
<dbReference type="EMBL" id="JAJUWU010000003">
    <property type="protein sequence ID" value="MCE7027143.1"/>
    <property type="molecule type" value="Genomic_DNA"/>
</dbReference>
<reference evidence="5" key="1">
    <citation type="submission" date="2022-01" db="EMBL/GenBank/DDBJ databases">
        <title>Jiella avicenniae sp. nov., a novel endophytic bacterium isolated from bark of Avicennia marina.</title>
        <authorList>
            <person name="Tuo L."/>
        </authorList>
    </citation>
    <scope>NUCLEOTIDE SEQUENCE</scope>
    <source>
        <strain evidence="5">CBK1P-4</strain>
    </source>
</reference>
<evidence type="ECO:0000256" key="3">
    <source>
        <dbReference type="ARBA" id="ARBA00022729"/>
    </source>
</evidence>
<dbReference type="InterPro" id="IPR004682">
    <property type="entry name" value="TRAP_DctP"/>
</dbReference>
<evidence type="ECO:0000256" key="1">
    <source>
        <dbReference type="ARBA" id="ARBA00009023"/>
    </source>
</evidence>
<name>A0A9X1NYB7_9HYPH</name>
<accession>A0A9X1NYB7</accession>
<dbReference type="InterPro" id="IPR018389">
    <property type="entry name" value="DctP_fam"/>
</dbReference>
<dbReference type="InterPro" id="IPR038404">
    <property type="entry name" value="TRAP_DctP_sf"/>
</dbReference>
<dbReference type="PIRSF" id="PIRSF006470">
    <property type="entry name" value="DctB"/>
    <property type="match status" value="1"/>
</dbReference>
<evidence type="ECO:0000313" key="6">
    <source>
        <dbReference type="Proteomes" id="UP001139035"/>
    </source>
</evidence>